<keyword evidence="5" id="KW-0805">Transcription regulation</keyword>
<dbReference type="Pfam" id="PF00072">
    <property type="entry name" value="Response_reg"/>
    <property type="match status" value="1"/>
</dbReference>
<dbReference type="InterPro" id="IPR051552">
    <property type="entry name" value="HptR"/>
</dbReference>
<dbReference type="InterPro" id="IPR018062">
    <property type="entry name" value="HTH_AraC-typ_CS"/>
</dbReference>
<keyword evidence="2" id="KW-0963">Cytoplasm</keyword>
<dbReference type="Gene3D" id="3.40.50.2300">
    <property type="match status" value="1"/>
</dbReference>
<evidence type="ECO:0000256" key="6">
    <source>
        <dbReference type="ARBA" id="ARBA00023125"/>
    </source>
</evidence>
<feature type="domain" description="HTH araC/xylS-type" evidence="9">
    <location>
        <begin position="152"/>
        <end position="253"/>
    </location>
</feature>
<keyword evidence="4" id="KW-0902">Two-component regulatory system</keyword>
<dbReference type="PROSITE" id="PS01124">
    <property type="entry name" value="HTH_ARAC_FAMILY_2"/>
    <property type="match status" value="1"/>
</dbReference>
<dbReference type="PROSITE" id="PS50110">
    <property type="entry name" value="RESPONSE_REGULATORY"/>
    <property type="match status" value="1"/>
</dbReference>
<dbReference type="InterPro" id="IPR009057">
    <property type="entry name" value="Homeodomain-like_sf"/>
</dbReference>
<dbReference type="GO" id="GO:0043565">
    <property type="term" value="F:sequence-specific DNA binding"/>
    <property type="evidence" value="ECO:0007669"/>
    <property type="project" value="InterPro"/>
</dbReference>
<organism evidence="11 12">
    <name type="scientific">Paenibacillus aquistagni</name>
    <dbReference type="NCBI Taxonomy" id="1852522"/>
    <lineage>
        <taxon>Bacteria</taxon>
        <taxon>Bacillati</taxon>
        <taxon>Bacillota</taxon>
        <taxon>Bacilli</taxon>
        <taxon>Bacillales</taxon>
        <taxon>Paenibacillaceae</taxon>
        <taxon>Paenibacillus</taxon>
    </lineage>
</organism>
<gene>
    <name evidence="11" type="ORF">SAMN06295960_3336</name>
</gene>
<feature type="modified residue" description="4-aspartylphosphate" evidence="8">
    <location>
        <position position="55"/>
    </location>
</feature>
<dbReference type="RefSeq" id="WP_085495929.1">
    <property type="nucleotide sequence ID" value="NZ_FXAZ01000004.1"/>
</dbReference>
<dbReference type="InterPro" id="IPR018060">
    <property type="entry name" value="HTH_AraC"/>
</dbReference>
<dbReference type="InterPro" id="IPR001789">
    <property type="entry name" value="Sig_transdc_resp-reg_receiver"/>
</dbReference>
<dbReference type="SUPFAM" id="SSF46689">
    <property type="entry name" value="Homeodomain-like"/>
    <property type="match status" value="2"/>
</dbReference>
<dbReference type="PRINTS" id="PR00032">
    <property type="entry name" value="HTHARAC"/>
</dbReference>
<dbReference type="PANTHER" id="PTHR42713">
    <property type="entry name" value="HISTIDINE KINASE-RELATED"/>
    <property type="match status" value="1"/>
</dbReference>
<evidence type="ECO:0000256" key="3">
    <source>
        <dbReference type="ARBA" id="ARBA00022553"/>
    </source>
</evidence>
<dbReference type="GO" id="GO:0005737">
    <property type="term" value="C:cytoplasm"/>
    <property type="evidence" value="ECO:0007669"/>
    <property type="project" value="UniProtKB-SubCell"/>
</dbReference>
<evidence type="ECO:0000313" key="12">
    <source>
        <dbReference type="Proteomes" id="UP000193834"/>
    </source>
</evidence>
<dbReference type="SMART" id="SM00448">
    <property type="entry name" value="REC"/>
    <property type="match status" value="1"/>
</dbReference>
<evidence type="ECO:0000256" key="5">
    <source>
        <dbReference type="ARBA" id="ARBA00023015"/>
    </source>
</evidence>
<dbReference type="GO" id="GO:0003700">
    <property type="term" value="F:DNA-binding transcription factor activity"/>
    <property type="evidence" value="ECO:0007669"/>
    <property type="project" value="InterPro"/>
</dbReference>
<dbReference type="GO" id="GO:0000160">
    <property type="term" value="P:phosphorelay signal transduction system"/>
    <property type="evidence" value="ECO:0007669"/>
    <property type="project" value="UniProtKB-KW"/>
</dbReference>
<dbReference type="SMART" id="SM00342">
    <property type="entry name" value="HTH_ARAC"/>
    <property type="match status" value="1"/>
</dbReference>
<keyword evidence="3 8" id="KW-0597">Phosphoprotein</keyword>
<evidence type="ECO:0000256" key="4">
    <source>
        <dbReference type="ARBA" id="ARBA00023012"/>
    </source>
</evidence>
<proteinExistence type="predicted"/>
<accession>A0A1X7LES8</accession>
<dbReference type="PROSITE" id="PS00041">
    <property type="entry name" value="HTH_ARAC_FAMILY_1"/>
    <property type="match status" value="1"/>
</dbReference>
<name>A0A1X7LES8_9BACL</name>
<reference evidence="11 12" key="1">
    <citation type="submission" date="2017-04" db="EMBL/GenBank/DDBJ databases">
        <authorList>
            <person name="Afonso C.L."/>
            <person name="Miller P.J."/>
            <person name="Scott M.A."/>
            <person name="Spackman E."/>
            <person name="Goraichik I."/>
            <person name="Dimitrov K.M."/>
            <person name="Suarez D.L."/>
            <person name="Swayne D.E."/>
        </authorList>
    </citation>
    <scope>NUCLEOTIDE SEQUENCE [LARGE SCALE GENOMIC DNA]</scope>
    <source>
        <strain evidence="11 12">11</strain>
    </source>
</reference>
<dbReference type="Proteomes" id="UP000193834">
    <property type="component" value="Unassembled WGS sequence"/>
</dbReference>
<dbReference type="EMBL" id="FXAZ01000004">
    <property type="protein sequence ID" value="SMG52047.1"/>
    <property type="molecule type" value="Genomic_DNA"/>
</dbReference>
<comment type="subcellular location">
    <subcellularLocation>
        <location evidence="1">Cytoplasm</location>
    </subcellularLocation>
</comment>
<evidence type="ECO:0000256" key="2">
    <source>
        <dbReference type="ARBA" id="ARBA00022490"/>
    </source>
</evidence>
<dbReference type="InterPro" id="IPR011006">
    <property type="entry name" value="CheY-like_superfamily"/>
</dbReference>
<dbReference type="STRING" id="1852522.SAMN06295960_3336"/>
<dbReference type="CDD" id="cd17536">
    <property type="entry name" value="REC_YesN-like"/>
    <property type="match status" value="1"/>
</dbReference>
<keyword evidence="7" id="KW-0804">Transcription</keyword>
<dbReference type="InterPro" id="IPR020449">
    <property type="entry name" value="Tscrpt_reg_AraC-type_HTH"/>
</dbReference>
<dbReference type="AlphaFoldDB" id="A0A1X7LES8"/>
<feature type="domain" description="Response regulatory" evidence="10">
    <location>
        <begin position="3"/>
        <end position="120"/>
    </location>
</feature>
<evidence type="ECO:0000256" key="8">
    <source>
        <dbReference type="PROSITE-ProRule" id="PRU00169"/>
    </source>
</evidence>
<dbReference type="OrthoDB" id="1699at2"/>
<keyword evidence="6" id="KW-0238">DNA-binding</keyword>
<dbReference type="SUPFAM" id="SSF52172">
    <property type="entry name" value="CheY-like"/>
    <property type="match status" value="1"/>
</dbReference>
<protein>
    <submittedName>
        <fullName evidence="11">Two component transcriptional regulator, AraC family</fullName>
    </submittedName>
</protein>
<dbReference type="Gene3D" id="1.10.10.60">
    <property type="entry name" value="Homeodomain-like"/>
    <property type="match status" value="2"/>
</dbReference>
<evidence type="ECO:0000256" key="7">
    <source>
        <dbReference type="ARBA" id="ARBA00023163"/>
    </source>
</evidence>
<evidence type="ECO:0000313" key="11">
    <source>
        <dbReference type="EMBL" id="SMG52047.1"/>
    </source>
</evidence>
<dbReference type="Pfam" id="PF12833">
    <property type="entry name" value="HTH_18"/>
    <property type="match status" value="1"/>
</dbReference>
<sequence length="263" mass="30037">MWKLVIVDDEKIIRKGLLQYIEDSSYPFEVIGEAKSAGEALAQLEETLPHVCFVDINMPNMNGLDMISCMRERCPQVEVVIISGYDNFEYARQAVQLRAFDYVLKPVPKSDLNKLLHRLDEHLQAKYPDQPREDKAKEEKPAFTGDGTVLVRKVTEYIEDHYQDPELSIQRVAALFHINATYLSKRMKQELGSSFLDYVTALRIAKAMELLEDAASNIKIGDLAIKVGYKSPYYFSRVFKNRVGQSPLEYKQHPISLASESPS</sequence>
<evidence type="ECO:0000259" key="9">
    <source>
        <dbReference type="PROSITE" id="PS01124"/>
    </source>
</evidence>
<dbReference type="PANTHER" id="PTHR42713:SF3">
    <property type="entry name" value="TRANSCRIPTIONAL REGULATORY PROTEIN HPTR"/>
    <property type="match status" value="1"/>
</dbReference>
<evidence type="ECO:0000259" key="10">
    <source>
        <dbReference type="PROSITE" id="PS50110"/>
    </source>
</evidence>
<keyword evidence="12" id="KW-1185">Reference proteome</keyword>
<evidence type="ECO:0000256" key="1">
    <source>
        <dbReference type="ARBA" id="ARBA00004496"/>
    </source>
</evidence>